<evidence type="ECO:0000313" key="2">
    <source>
        <dbReference type="Proteomes" id="UP000199040"/>
    </source>
</evidence>
<accession>A0A1I3FKR0</accession>
<dbReference type="AlphaFoldDB" id="A0A1I3FKR0"/>
<name>A0A1I3FKR0_9GAMM</name>
<organism evidence="1 2">
    <name type="scientific">Modicisalibacter xianhensis</name>
    <dbReference type="NCBI Taxonomy" id="442341"/>
    <lineage>
        <taxon>Bacteria</taxon>
        <taxon>Pseudomonadati</taxon>
        <taxon>Pseudomonadota</taxon>
        <taxon>Gammaproteobacteria</taxon>
        <taxon>Oceanospirillales</taxon>
        <taxon>Halomonadaceae</taxon>
        <taxon>Modicisalibacter</taxon>
    </lineage>
</organism>
<reference evidence="1 2" key="1">
    <citation type="submission" date="2016-10" db="EMBL/GenBank/DDBJ databases">
        <authorList>
            <person name="de Groot N.N."/>
        </authorList>
    </citation>
    <scope>NUCLEOTIDE SEQUENCE [LARGE SCALE GENOMIC DNA]</scope>
    <source>
        <strain evidence="1 2">CGMCC 1.6848</strain>
    </source>
</reference>
<proteinExistence type="predicted"/>
<dbReference type="STRING" id="442341.SAMN04487959_11923"/>
<dbReference type="Proteomes" id="UP000199040">
    <property type="component" value="Unassembled WGS sequence"/>
</dbReference>
<gene>
    <name evidence="1" type="ORF">SAMN04487959_11923</name>
</gene>
<evidence type="ECO:0000313" key="1">
    <source>
        <dbReference type="EMBL" id="SFI11760.1"/>
    </source>
</evidence>
<dbReference type="EMBL" id="FOPY01000019">
    <property type="protein sequence ID" value="SFI11760.1"/>
    <property type="molecule type" value="Genomic_DNA"/>
</dbReference>
<dbReference type="RefSeq" id="WP_092849841.1">
    <property type="nucleotide sequence ID" value="NZ_FOPY01000019.1"/>
</dbReference>
<protein>
    <recommendedName>
        <fullName evidence="3">SCP-2 sterol transfer family protein</fullName>
    </recommendedName>
</protein>
<sequence>MKLRLMLWMLGLMLKRARRGNRRFRDALNDLQRMDWGIATEDLSIARHYRMTPAAIRTAPGLPVDLDLELRFRDSESALEILRRPTQRAFLEGLMDGRVRLVGDSRDLTRLQRLLSAMR</sequence>
<evidence type="ECO:0008006" key="3">
    <source>
        <dbReference type="Google" id="ProtNLM"/>
    </source>
</evidence>
<keyword evidence="2" id="KW-1185">Reference proteome</keyword>